<evidence type="ECO:0000256" key="1">
    <source>
        <dbReference type="ARBA" id="ARBA00006137"/>
    </source>
</evidence>
<dbReference type="KEGG" id="gsh:117365433"/>
<proteinExistence type="inferred from homology"/>
<organism evidence="2 3">
    <name type="scientific">Geotrypetes seraphini</name>
    <name type="common">Gaboon caecilian</name>
    <name type="synonym">Caecilia seraphini</name>
    <dbReference type="NCBI Taxonomy" id="260995"/>
    <lineage>
        <taxon>Eukaryota</taxon>
        <taxon>Metazoa</taxon>
        <taxon>Chordata</taxon>
        <taxon>Craniata</taxon>
        <taxon>Vertebrata</taxon>
        <taxon>Euteleostomi</taxon>
        <taxon>Amphibia</taxon>
        <taxon>Gymnophiona</taxon>
        <taxon>Geotrypetes</taxon>
    </lineage>
</organism>
<sequence length="106" mass="12135">MTSKIKKRVVLPTRPAPPSIEQILEDVQNASASDPVFVLGGETSEETWDEDVLADRERQYHHSHSYVELNHRLQKACSLMKIKCKELQETGEMLDDKILEMKAKTL</sequence>
<dbReference type="AlphaFoldDB" id="A0A6P8S459"/>
<dbReference type="Pfam" id="PF15136">
    <property type="entry name" value="UPF0449"/>
    <property type="match status" value="1"/>
</dbReference>
<dbReference type="FunCoup" id="A0A6P8S459">
    <property type="interactions" value="566"/>
</dbReference>
<dbReference type="CTD" id="105011362"/>
<evidence type="ECO:0000313" key="3">
    <source>
        <dbReference type="RefSeq" id="XP_033811776.1"/>
    </source>
</evidence>
<evidence type="ECO:0000313" key="2">
    <source>
        <dbReference type="Proteomes" id="UP000515159"/>
    </source>
</evidence>
<dbReference type="Proteomes" id="UP000515159">
    <property type="component" value="Chromosome 8"/>
</dbReference>
<dbReference type="PANTHER" id="PTHR34766">
    <property type="entry name" value="UPF0449 PROTEIN C19ORF25"/>
    <property type="match status" value="1"/>
</dbReference>
<reference evidence="3" key="1">
    <citation type="submission" date="2025-08" db="UniProtKB">
        <authorList>
            <consortium name="RefSeq"/>
        </authorList>
    </citation>
    <scope>IDENTIFICATION</scope>
</reference>
<name>A0A6P8S459_GEOSA</name>
<dbReference type="RefSeq" id="XP_033811776.1">
    <property type="nucleotide sequence ID" value="XM_033955885.1"/>
</dbReference>
<dbReference type="OrthoDB" id="6129359at2759"/>
<dbReference type="PANTHER" id="PTHR34766:SF1">
    <property type="entry name" value="UPF0449 PROTEIN C19ORF25"/>
    <property type="match status" value="1"/>
</dbReference>
<accession>A0A6P8S459</accession>
<keyword evidence="2" id="KW-1185">Reference proteome</keyword>
<dbReference type="GeneID" id="117365433"/>
<gene>
    <name evidence="3" type="primary">C8H19orf25</name>
</gene>
<comment type="similarity">
    <text evidence="1">Belongs to the UPF0449 family.</text>
</comment>
<protein>
    <submittedName>
        <fullName evidence="3">UPF0449 protein C19orf25 homolog</fullName>
    </submittedName>
</protein>
<dbReference type="InterPro" id="IPR028227">
    <property type="entry name" value="UPF0449"/>
</dbReference>
<dbReference type="InParanoid" id="A0A6P8S459"/>